<sequence>MLLIIFHSVKAFNVEHNNLIVIDIQTEINRAGFPIPAVYFHLDTDASISDFRLMKGLKNEFVRLLAFVI</sequence>
<proteinExistence type="predicted"/>
<name>A0ABM5M236_BACA1</name>
<evidence type="ECO:0000313" key="2">
    <source>
        <dbReference type="Proteomes" id="UP000006867"/>
    </source>
</evidence>
<protein>
    <submittedName>
        <fullName evidence="1">Uncharacterized protein</fullName>
    </submittedName>
</protein>
<gene>
    <name evidence="1" type="ordered locus">BATR1942_16330</name>
</gene>
<keyword evidence="2" id="KW-1185">Reference proteome</keyword>
<reference evidence="1 2" key="1">
    <citation type="journal article" date="2011" name="Front. Microbiol.">
        <title>Genomic signatures of strain selection and enhancement in Bacillus atrophaeus var. globigii, a historical biowarfare simulant.</title>
        <authorList>
            <person name="Gibbons H.S."/>
            <person name="Broomall S.M."/>
            <person name="McNew L.A."/>
            <person name="Daligault H."/>
            <person name="Chapman C."/>
            <person name="Bruce D."/>
            <person name="Karavis M."/>
            <person name="Krepps M."/>
            <person name="McGregor P.A."/>
            <person name="Hong C."/>
            <person name="Park K.H."/>
            <person name="Akmal A."/>
            <person name="Feldman A."/>
            <person name="Lin J.S."/>
            <person name="Chang W.E."/>
            <person name="Higgs B.W."/>
            <person name="Demirev P."/>
            <person name="Lindquist J."/>
            <person name="Liem A."/>
            <person name="Fochler E."/>
            <person name="Read T.D."/>
            <person name="Tapia R."/>
            <person name="Johnson S."/>
            <person name="Bishop-Lilly K.A."/>
            <person name="Detter C."/>
            <person name="Han C."/>
            <person name="Sozhamannan S."/>
            <person name="Rosenzweig C.N."/>
            <person name="Skowronski E.W."/>
        </authorList>
    </citation>
    <scope>NUCLEOTIDE SEQUENCE [LARGE SCALE GENOMIC DNA]</scope>
    <source>
        <strain evidence="1 2">1942</strain>
    </source>
</reference>
<dbReference type="EMBL" id="CP002207">
    <property type="protein sequence ID" value="ADP34185.1"/>
    <property type="molecule type" value="Genomic_DNA"/>
</dbReference>
<accession>A0ABM5M236</accession>
<evidence type="ECO:0000313" key="1">
    <source>
        <dbReference type="EMBL" id="ADP34185.1"/>
    </source>
</evidence>
<organism evidence="1 2">
    <name type="scientific">Bacillus atrophaeus (strain 1942)</name>
    <dbReference type="NCBI Taxonomy" id="720555"/>
    <lineage>
        <taxon>Bacteria</taxon>
        <taxon>Bacillati</taxon>
        <taxon>Bacillota</taxon>
        <taxon>Bacilli</taxon>
        <taxon>Bacillales</taxon>
        <taxon>Bacillaceae</taxon>
        <taxon>Bacillus</taxon>
    </lineage>
</organism>
<dbReference type="Proteomes" id="UP000006867">
    <property type="component" value="Chromosome"/>
</dbReference>